<evidence type="ECO:0000256" key="7">
    <source>
        <dbReference type="ARBA" id="ARBA00023065"/>
    </source>
</evidence>
<dbReference type="PROSITE" id="PS00211">
    <property type="entry name" value="ABC_TRANSPORTER_1"/>
    <property type="match status" value="1"/>
</dbReference>
<dbReference type="SUPFAM" id="SSF50331">
    <property type="entry name" value="MOP-like"/>
    <property type="match status" value="1"/>
</dbReference>
<dbReference type="PROSITE" id="PS50893">
    <property type="entry name" value="ABC_TRANSPORTER_2"/>
    <property type="match status" value="1"/>
</dbReference>
<dbReference type="PANTHER" id="PTHR42781">
    <property type="entry name" value="SPERMIDINE/PUTRESCINE IMPORT ATP-BINDING PROTEIN POTA"/>
    <property type="match status" value="1"/>
</dbReference>
<dbReference type="InterPro" id="IPR050093">
    <property type="entry name" value="ABC_SmlMolc_Importer"/>
</dbReference>
<dbReference type="PANTHER" id="PTHR42781:SF4">
    <property type="entry name" value="SPERMIDINE_PUTRESCINE IMPORT ATP-BINDING PROTEIN POTA"/>
    <property type="match status" value="1"/>
</dbReference>
<keyword evidence="2" id="KW-1003">Cell membrane</keyword>
<dbReference type="Gene3D" id="3.40.50.300">
    <property type="entry name" value="P-loop containing nucleotide triphosphate hydrolases"/>
    <property type="match status" value="1"/>
</dbReference>
<evidence type="ECO:0000256" key="4">
    <source>
        <dbReference type="ARBA" id="ARBA00022741"/>
    </source>
</evidence>
<evidence type="ECO:0000256" key="6">
    <source>
        <dbReference type="ARBA" id="ARBA00023004"/>
    </source>
</evidence>
<reference evidence="11" key="1">
    <citation type="journal article" date="2019" name="Int. J. Syst. Evol. Microbiol.">
        <title>The Global Catalogue of Microorganisms (GCM) 10K type strain sequencing project: providing services to taxonomists for standard genome sequencing and annotation.</title>
        <authorList>
            <consortium name="The Broad Institute Genomics Platform"/>
            <consortium name="The Broad Institute Genome Sequencing Center for Infectious Disease"/>
            <person name="Wu L."/>
            <person name="Ma J."/>
        </authorList>
    </citation>
    <scope>NUCLEOTIDE SEQUENCE [LARGE SCALE GENOMIC DNA]</scope>
    <source>
        <strain evidence="11">JCM 19125</strain>
    </source>
</reference>
<dbReference type="InterPro" id="IPR017871">
    <property type="entry name" value="ABC_transporter-like_CS"/>
</dbReference>
<evidence type="ECO:0000313" key="10">
    <source>
        <dbReference type="EMBL" id="GAA4896138.1"/>
    </source>
</evidence>
<evidence type="ECO:0000256" key="5">
    <source>
        <dbReference type="ARBA" id="ARBA00022840"/>
    </source>
</evidence>
<dbReference type="InterPro" id="IPR027417">
    <property type="entry name" value="P-loop_NTPase"/>
</dbReference>
<feature type="domain" description="ABC transporter" evidence="9">
    <location>
        <begin position="4"/>
        <end position="241"/>
    </location>
</feature>
<dbReference type="SMART" id="SM00382">
    <property type="entry name" value="AAA"/>
    <property type="match status" value="1"/>
</dbReference>
<evidence type="ECO:0000256" key="8">
    <source>
        <dbReference type="ARBA" id="ARBA00023136"/>
    </source>
</evidence>
<gene>
    <name evidence="10" type="ORF">GCM10025789_12310</name>
</gene>
<dbReference type="InterPro" id="IPR015853">
    <property type="entry name" value="ABC_transpr_FbpC"/>
</dbReference>
<evidence type="ECO:0000256" key="2">
    <source>
        <dbReference type="ARBA" id="ARBA00022475"/>
    </source>
</evidence>
<keyword evidence="7" id="KW-0406">Ion transport</keyword>
<comment type="caution">
    <text evidence="10">The sequence shown here is derived from an EMBL/GenBank/DDBJ whole genome shotgun (WGS) entry which is preliminary data.</text>
</comment>
<accession>A0ABP9F8Y3</accession>
<dbReference type="InterPro" id="IPR008995">
    <property type="entry name" value="Mo/tungstate-bd_C_term_dom"/>
</dbReference>
<dbReference type="InterPro" id="IPR013611">
    <property type="entry name" value="Transp-assoc_OB_typ2"/>
</dbReference>
<dbReference type="SUPFAM" id="SSF52540">
    <property type="entry name" value="P-loop containing nucleoside triphosphate hydrolases"/>
    <property type="match status" value="1"/>
</dbReference>
<dbReference type="EMBL" id="BAABLV010000019">
    <property type="protein sequence ID" value="GAA4896138.1"/>
    <property type="molecule type" value="Genomic_DNA"/>
</dbReference>
<evidence type="ECO:0000313" key="11">
    <source>
        <dbReference type="Proteomes" id="UP001501521"/>
    </source>
</evidence>
<keyword evidence="3" id="KW-0410">Iron transport</keyword>
<dbReference type="InterPro" id="IPR003439">
    <property type="entry name" value="ABC_transporter-like_ATP-bd"/>
</dbReference>
<dbReference type="RefSeq" id="WP_345580526.1">
    <property type="nucleotide sequence ID" value="NZ_BAABLV010000019.1"/>
</dbReference>
<name>A0ABP9F8Y3_9ACTN</name>
<evidence type="ECO:0000256" key="1">
    <source>
        <dbReference type="ARBA" id="ARBA00022448"/>
    </source>
</evidence>
<dbReference type="Pfam" id="PF00005">
    <property type="entry name" value="ABC_tran"/>
    <property type="match status" value="1"/>
</dbReference>
<sequence>MSEVEVRDLRAGYGTNEILHGVSLNVTEGATTAILGDSGSGKTTLLRAIAGFLRPTAGEIRVAGRTVAGPRTWVPPERRGVGYVRQEGALFPHLSVAGNICFGLPRSGLRGREHTHRDRVAELLELVELPAEVAGRYPAQLSGGQQQRVALARALAPRPSVVLLDEPFSSLDTALRHATREATARALRAAGATVVLVTHDQGEALSFADEVAVLRGGHVLQVAAPRIIYGEPIDPQVAAFMGDAVMVRGEGVGPEVRSGLGTLTVVGFVPRGAVDVLLRPEQIRLTSPEQGAVTGVVTTVRFFGHDAVVGLDVAGDAQGWAGGPLSVRARVHGNETPVLGARVGLRVVGPVRVFKH</sequence>
<keyword evidence="5 10" id="KW-0067">ATP-binding</keyword>
<keyword evidence="6" id="KW-0408">Iron</keyword>
<dbReference type="GO" id="GO:0005524">
    <property type="term" value="F:ATP binding"/>
    <property type="evidence" value="ECO:0007669"/>
    <property type="project" value="UniProtKB-KW"/>
</dbReference>
<keyword evidence="1" id="KW-0813">Transport</keyword>
<dbReference type="Proteomes" id="UP001501521">
    <property type="component" value="Unassembled WGS sequence"/>
</dbReference>
<protein>
    <submittedName>
        <fullName evidence="10">ABC transporter ATP-binding protein</fullName>
    </submittedName>
</protein>
<dbReference type="Pfam" id="PF08402">
    <property type="entry name" value="TOBE_2"/>
    <property type="match status" value="1"/>
</dbReference>
<keyword evidence="8" id="KW-0472">Membrane</keyword>
<proteinExistence type="predicted"/>
<organism evidence="10 11">
    <name type="scientific">Tessaracoccus lubricantis</name>
    <dbReference type="NCBI Taxonomy" id="545543"/>
    <lineage>
        <taxon>Bacteria</taxon>
        <taxon>Bacillati</taxon>
        <taxon>Actinomycetota</taxon>
        <taxon>Actinomycetes</taxon>
        <taxon>Propionibacteriales</taxon>
        <taxon>Propionibacteriaceae</taxon>
        <taxon>Tessaracoccus</taxon>
    </lineage>
</organism>
<keyword evidence="11" id="KW-1185">Reference proteome</keyword>
<evidence type="ECO:0000256" key="3">
    <source>
        <dbReference type="ARBA" id="ARBA00022496"/>
    </source>
</evidence>
<dbReference type="CDD" id="cd03259">
    <property type="entry name" value="ABC_Carb_Solutes_like"/>
    <property type="match status" value="1"/>
</dbReference>
<dbReference type="InterPro" id="IPR003593">
    <property type="entry name" value="AAA+_ATPase"/>
</dbReference>
<evidence type="ECO:0000259" key="9">
    <source>
        <dbReference type="PROSITE" id="PS50893"/>
    </source>
</evidence>
<keyword evidence="4" id="KW-0547">Nucleotide-binding</keyword>